<reference evidence="2" key="1">
    <citation type="submission" date="2020-11" db="EMBL/GenBank/DDBJ databases">
        <authorList>
            <person name="Whitehead M."/>
        </authorList>
    </citation>
    <scope>NUCLEOTIDE SEQUENCE</scope>
    <source>
        <strain evidence="2">EGII</strain>
    </source>
</reference>
<evidence type="ECO:0000256" key="1">
    <source>
        <dbReference type="SAM" id="MobiDB-lite"/>
    </source>
</evidence>
<dbReference type="AlphaFoldDB" id="A0A811V5C5"/>
<accession>A0A811V5C5</accession>
<feature type="region of interest" description="Disordered" evidence="1">
    <location>
        <begin position="90"/>
        <end position="114"/>
    </location>
</feature>
<name>A0A811V5C5_CERCA</name>
<comment type="caution">
    <text evidence="2">The sequence shown here is derived from an EMBL/GenBank/DDBJ whole genome shotgun (WGS) entry which is preliminary data.</text>
</comment>
<organism evidence="2 3">
    <name type="scientific">Ceratitis capitata</name>
    <name type="common">Mediterranean fruit fly</name>
    <name type="synonym">Tephritis capitata</name>
    <dbReference type="NCBI Taxonomy" id="7213"/>
    <lineage>
        <taxon>Eukaryota</taxon>
        <taxon>Metazoa</taxon>
        <taxon>Ecdysozoa</taxon>
        <taxon>Arthropoda</taxon>
        <taxon>Hexapoda</taxon>
        <taxon>Insecta</taxon>
        <taxon>Pterygota</taxon>
        <taxon>Neoptera</taxon>
        <taxon>Endopterygota</taxon>
        <taxon>Diptera</taxon>
        <taxon>Brachycera</taxon>
        <taxon>Muscomorpha</taxon>
        <taxon>Tephritoidea</taxon>
        <taxon>Tephritidae</taxon>
        <taxon>Ceratitis</taxon>
        <taxon>Ceratitis</taxon>
    </lineage>
</organism>
<gene>
    <name evidence="2" type="ORF">CCAP1982_LOCUS19433</name>
</gene>
<proteinExistence type="predicted"/>
<evidence type="ECO:0000313" key="2">
    <source>
        <dbReference type="EMBL" id="CAD7011328.1"/>
    </source>
</evidence>
<sequence>MHIWKYIFADMVDTQAINASPYERFVENTKKKRIDLKENCKYFRLKYLKLFPLPYKDRESAASSYERKWPCDKLSAGIRVWQTIVKSCPQSGNDHRLTLPRTKNGQDTYIPRWR</sequence>
<evidence type="ECO:0000313" key="3">
    <source>
        <dbReference type="Proteomes" id="UP000606786"/>
    </source>
</evidence>
<dbReference type="Proteomes" id="UP000606786">
    <property type="component" value="Unassembled WGS sequence"/>
</dbReference>
<dbReference type="EMBL" id="CAJHJT010000056">
    <property type="protein sequence ID" value="CAD7011328.1"/>
    <property type="molecule type" value="Genomic_DNA"/>
</dbReference>
<protein>
    <submittedName>
        <fullName evidence="2">(Mediterranean fruit fly) hypothetical protein</fullName>
    </submittedName>
</protein>
<keyword evidence="3" id="KW-1185">Reference proteome</keyword>